<organism evidence="7">
    <name type="scientific">Volvox carteri f. nagariensis</name>
    <dbReference type="NCBI Taxonomy" id="3068"/>
    <lineage>
        <taxon>Eukaryota</taxon>
        <taxon>Viridiplantae</taxon>
        <taxon>Chlorophyta</taxon>
        <taxon>core chlorophytes</taxon>
        <taxon>Chlorophyceae</taxon>
        <taxon>CS clade</taxon>
        <taxon>Chlamydomonadales</taxon>
        <taxon>Volvocaceae</taxon>
        <taxon>Volvox</taxon>
    </lineage>
</organism>
<feature type="region of interest" description="Disordered" evidence="3">
    <location>
        <begin position="235"/>
        <end position="316"/>
    </location>
</feature>
<sequence length="827" mass="84840">MKGATLRQRLACGAAPRRSLLASTRPGIRVCVIVPSKDNASGSSGQPRLPLLWTFPDSGSSRGVLKHKQVLEEMFSREVEEPTTATTSTASRNEHLSGSPSPTASTSTTTAQLGHSYSADSQERALDQEHETRQQQQQQGDLHLNGLSIHEITSSQSHLRSESLALEKEEEDQEQQLLLELQQEQAENDIRAKEAAALRERILSPSLASTSASSSDSVRSHSYRNHHNRIHNHHHHYHHNYHQQQQQPGLPKVTDPMGGSLPGGTTDSASDEPHTHTPGGAQPQVAFVPGHPHHHPHQQQPAALQHGATAAAGAPPGAAAAAATSAPVAPAADGGIASSSSSSGSAAAVTVAAAASSSSSPPAARDSPSSIPSSIWILCCISAALTCASCVFNTALPIYMVSELKMSMRSMGMFEGFLEAFSYVVRMCSGVISDRMTSRKAAITLGFAAGAAAKFGMASAGSVGLLFAGKAVDRLANGIQAAPRDALIGDLSPPGVRSACFGLAQSLRKWGSAVGALAAFFLMKASNNNYQLIFYSAAAVSLTACLAFVVFVPAHTTRTTSAAAPAAAAAAATAACAAPSGPAVAGVGVAAPNGGPALLSGAREAARVVFSMGADFYRMLVVISLYALGHINESLLEARAMEVGFGKAEATLVVAAIAAVTFLTAYPLGLLDDRYGAGTTFAVGIGALIAGDLVLLLSGPHPLALFASCLFLGVHWAVIQGPLLSIVSGLAPPHLRGTAFGIFYTVMAATAVAANTMYGSIWHTYGANAAFMTSAALMSAVLAALPYMLPASARRGAAAPAAAAAPPPAASPLSSLTGAPSVLPAAA</sequence>
<dbReference type="Proteomes" id="UP000001058">
    <property type="component" value="Unassembled WGS sequence"/>
</dbReference>
<feature type="region of interest" description="Disordered" evidence="3">
    <location>
        <begin position="75"/>
        <end position="140"/>
    </location>
</feature>
<feature type="compositionally biased region" description="Low complexity" evidence="3">
    <location>
        <begin position="83"/>
        <end position="111"/>
    </location>
</feature>
<feature type="transmembrane region" description="Helical" evidence="4">
    <location>
        <begin position="375"/>
        <end position="401"/>
    </location>
</feature>
<feature type="transmembrane region" description="Helical" evidence="4">
    <location>
        <begin position="765"/>
        <end position="785"/>
    </location>
</feature>
<dbReference type="eggNOG" id="ENOG502SBB5">
    <property type="taxonomic scope" value="Eukaryota"/>
</dbReference>
<keyword evidence="4" id="KW-0812">Transmembrane</keyword>
<evidence type="ECO:0000256" key="3">
    <source>
        <dbReference type="SAM" id="MobiDB-lite"/>
    </source>
</evidence>
<dbReference type="EMBL" id="GL378378">
    <property type="protein sequence ID" value="EFJ42802.1"/>
    <property type="molecule type" value="Genomic_DNA"/>
</dbReference>
<dbReference type="Gene3D" id="1.20.1250.20">
    <property type="entry name" value="MFS general substrate transporter like domains"/>
    <property type="match status" value="2"/>
</dbReference>
<accession>D8UBQ0</accession>
<dbReference type="GO" id="GO:0022857">
    <property type="term" value="F:transmembrane transporter activity"/>
    <property type="evidence" value="ECO:0007669"/>
    <property type="project" value="InterPro"/>
</dbReference>
<feature type="transmembrane region" description="Helical" evidence="4">
    <location>
        <begin position="532"/>
        <end position="552"/>
    </location>
</feature>
<dbReference type="PANTHER" id="PTHR23518">
    <property type="entry name" value="C-METHYLTRANSFERASE"/>
    <property type="match status" value="1"/>
</dbReference>
<feature type="domain" description="Major facilitator superfamily (MFS) profile" evidence="5">
    <location>
        <begin position="375"/>
        <end position="793"/>
    </location>
</feature>
<feature type="compositionally biased region" description="Basic and acidic residues" evidence="3">
    <location>
        <begin position="121"/>
        <end position="133"/>
    </location>
</feature>
<evidence type="ECO:0000256" key="2">
    <source>
        <dbReference type="SAM" id="Coils"/>
    </source>
</evidence>
<reference evidence="6 7" key="1">
    <citation type="journal article" date="2010" name="Science">
        <title>Genomic analysis of organismal complexity in the multicellular green alga Volvox carteri.</title>
        <authorList>
            <person name="Prochnik S.E."/>
            <person name="Umen J."/>
            <person name="Nedelcu A.M."/>
            <person name="Hallmann A."/>
            <person name="Miller S.M."/>
            <person name="Nishii I."/>
            <person name="Ferris P."/>
            <person name="Kuo A."/>
            <person name="Mitros T."/>
            <person name="Fritz-Laylin L.K."/>
            <person name="Hellsten U."/>
            <person name="Chapman J."/>
            <person name="Simakov O."/>
            <person name="Rensing S.A."/>
            <person name="Terry A."/>
            <person name="Pangilinan J."/>
            <person name="Kapitonov V."/>
            <person name="Jurka J."/>
            <person name="Salamov A."/>
            <person name="Shapiro H."/>
            <person name="Schmutz J."/>
            <person name="Grimwood J."/>
            <person name="Lindquist E."/>
            <person name="Lucas S."/>
            <person name="Grigoriev I.V."/>
            <person name="Schmitt R."/>
            <person name="Kirk D."/>
            <person name="Rokhsar D.S."/>
        </authorList>
    </citation>
    <scope>NUCLEOTIDE SEQUENCE [LARGE SCALE GENOMIC DNA]</scope>
    <source>
        <strain evidence="7">f. Nagariensis / Eve</strain>
    </source>
</reference>
<feature type="transmembrane region" description="Helical" evidence="4">
    <location>
        <begin position="739"/>
        <end position="759"/>
    </location>
</feature>
<dbReference type="STRING" id="3068.D8UBQ0"/>
<dbReference type="KEGG" id="vcn:VOLCADRAFT_97026"/>
<dbReference type="InterPro" id="IPR020846">
    <property type="entry name" value="MFS_dom"/>
</dbReference>
<feature type="compositionally biased region" description="Low complexity" evidence="3">
    <location>
        <begin position="298"/>
        <end position="316"/>
    </location>
</feature>
<keyword evidence="2" id="KW-0175">Coiled coil</keyword>
<evidence type="ECO:0000259" key="5">
    <source>
        <dbReference type="PROSITE" id="PS50850"/>
    </source>
</evidence>
<keyword evidence="7" id="KW-1185">Reference proteome</keyword>
<evidence type="ECO:0000256" key="4">
    <source>
        <dbReference type="SAM" id="Phobius"/>
    </source>
</evidence>
<name>D8UBQ0_VOLCA</name>
<feature type="compositionally biased region" description="Low complexity" evidence="3">
    <location>
        <begin position="811"/>
        <end position="821"/>
    </location>
</feature>
<dbReference type="CDD" id="cd17370">
    <property type="entry name" value="MFS_MJ1317_like"/>
    <property type="match status" value="1"/>
</dbReference>
<keyword evidence="4" id="KW-0472">Membrane</keyword>
<proteinExistence type="predicted"/>
<dbReference type="SUPFAM" id="SSF103473">
    <property type="entry name" value="MFS general substrate transporter"/>
    <property type="match status" value="1"/>
</dbReference>
<feature type="transmembrane region" description="Helical" evidence="4">
    <location>
        <begin position="648"/>
        <end position="668"/>
    </location>
</feature>
<feature type="transmembrane region" description="Helical" evidence="4">
    <location>
        <begin position="703"/>
        <end position="727"/>
    </location>
</feature>
<dbReference type="GeneID" id="9626623"/>
<feature type="region of interest" description="Disordered" evidence="3">
    <location>
        <begin position="803"/>
        <end position="827"/>
    </location>
</feature>
<feature type="coiled-coil region" evidence="2">
    <location>
        <begin position="164"/>
        <end position="201"/>
    </location>
</feature>
<dbReference type="InParanoid" id="D8UBQ0"/>
<keyword evidence="4" id="KW-1133">Transmembrane helix</keyword>
<dbReference type="RefSeq" id="XP_002956062.1">
    <property type="nucleotide sequence ID" value="XM_002956016.1"/>
</dbReference>
<dbReference type="AlphaFoldDB" id="D8UBQ0"/>
<dbReference type="PANTHER" id="PTHR23518:SF2">
    <property type="entry name" value="MAJOR FACILITATOR SUPERFAMILY TRANSPORTER"/>
    <property type="match status" value="1"/>
</dbReference>
<evidence type="ECO:0000256" key="1">
    <source>
        <dbReference type="ARBA" id="ARBA00004141"/>
    </source>
</evidence>
<gene>
    <name evidence="6" type="ORF">VOLCADRAFT_97026</name>
</gene>
<feature type="transmembrane region" description="Helical" evidence="4">
    <location>
        <begin position="675"/>
        <end position="697"/>
    </location>
</feature>
<comment type="subcellular location">
    <subcellularLocation>
        <location evidence="1">Membrane</location>
        <topology evidence="1">Multi-pass membrane protein</topology>
    </subcellularLocation>
</comment>
<evidence type="ECO:0000313" key="7">
    <source>
        <dbReference type="Proteomes" id="UP000001058"/>
    </source>
</evidence>
<protein>
    <recommendedName>
        <fullName evidence="5">Major facilitator superfamily (MFS) profile domain-containing protein</fullName>
    </recommendedName>
</protein>
<dbReference type="PROSITE" id="PS50850">
    <property type="entry name" value="MFS"/>
    <property type="match status" value="1"/>
</dbReference>
<dbReference type="OrthoDB" id="5593012at2759"/>
<dbReference type="GO" id="GO:0016020">
    <property type="term" value="C:membrane"/>
    <property type="evidence" value="ECO:0007669"/>
    <property type="project" value="UniProtKB-SubCell"/>
</dbReference>
<dbReference type="InterPro" id="IPR036259">
    <property type="entry name" value="MFS_trans_sf"/>
</dbReference>
<feature type="transmembrane region" description="Helical" evidence="4">
    <location>
        <begin position="608"/>
        <end position="628"/>
    </location>
</feature>
<dbReference type="Pfam" id="PF07690">
    <property type="entry name" value="MFS_1"/>
    <property type="match status" value="1"/>
</dbReference>
<evidence type="ECO:0000313" key="6">
    <source>
        <dbReference type="EMBL" id="EFJ42802.1"/>
    </source>
</evidence>
<dbReference type="InterPro" id="IPR011701">
    <property type="entry name" value="MFS"/>
</dbReference>